<feature type="compositionally biased region" description="Polar residues" evidence="9">
    <location>
        <begin position="541"/>
        <end position="551"/>
    </location>
</feature>
<evidence type="ECO:0000256" key="4">
    <source>
        <dbReference type="ARBA" id="ARBA00022729"/>
    </source>
</evidence>
<feature type="compositionally biased region" description="Acidic residues" evidence="9">
    <location>
        <begin position="398"/>
        <end position="407"/>
    </location>
</feature>
<dbReference type="CTD" id="121395814"/>
<feature type="region of interest" description="Disordered" evidence="9">
    <location>
        <begin position="476"/>
        <end position="604"/>
    </location>
</feature>
<gene>
    <name evidence="12" type="primary">LOC121395814</name>
</gene>
<dbReference type="InterPro" id="IPR009865">
    <property type="entry name" value="Proacrosin-bd"/>
</dbReference>
<organism evidence="11 12">
    <name type="scientific">Xenopus laevis</name>
    <name type="common">African clawed frog</name>
    <dbReference type="NCBI Taxonomy" id="8355"/>
    <lineage>
        <taxon>Eukaryota</taxon>
        <taxon>Metazoa</taxon>
        <taxon>Chordata</taxon>
        <taxon>Craniata</taxon>
        <taxon>Vertebrata</taxon>
        <taxon>Euteleostomi</taxon>
        <taxon>Amphibia</taxon>
        <taxon>Batrachia</taxon>
        <taxon>Anura</taxon>
        <taxon>Pipoidea</taxon>
        <taxon>Pipidae</taxon>
        <taxon>Xenopodinae</taxon>
        <taxon>Xenopus</taxon>
        <taxon>Xenopus</taxon>
    </lineage>
</organism>
<dbReference type="GO" id="GO:0001669">
    <property type="term" value="C:acrosomal vesicle"/>
    <property type="evidence" value="ECO:0000318"/>
    <property type="project" value="GO_Central"/>
</dbReference>
<feature type="region of interest" description="Disordered" evidence="9">
    <location>
        <begin position="131"/>
        <end position="157"/>
    </location>
</feature>
<proteinExistence type="predicted"/>
<dbReference type="Pfam" id="PF07222">
    <property type="entry name" value="PBP_sp32"/>
    <property type="match status" value="1"/>
</dbReference>
<feature type="region of interest" description="Disordered" evidence="9">
    <location>
        <begin position="272"/>
        <end position="291"/>
    </location>
</feature>
<feature type="region of interest" description="Disordered" evidence="9">
    <location>
        <begin position="237"/>
        <end position="265"/>
    </location>
</feature>
<protein>
    <recommendedName>
        <fullName evidence="2">Acrosin-binding protein</fullName>
    </recommendedName>
    <alternativeName>
        <fullName evidence="6">Acrosin-binding protein, 60 kDa form</fullName>
    </alternativeName>
    <alternativeName>
        <fullName evidence="7">Proacrosin-binding protein sp32</fullName>
    </alternativeName>
</protein>
<evidence type="ECO:0000256" key="9">
    <source>
        <dbReference type="SAM" id="MobiDB-lite"/>
    </source>
</evidence>
<dbReference type="GO" id="GO:0005634">
    <property type="term" value="C:nucleus"/>
    <property type="evidence" value="ECO:0007669"/>
    <property type="project" value="TreeGrafter"/>
</dbReference>
<dbReference type="Proteomes" id="UP000186698">
    <property type="component" value="Chromosome 7L"/>
</dbReference>
<name>A0A8J1LB34_XENLA</name>
<keyword evidence="11" id="KW-1185">Reference proteome</keyword>
<evidence type="ECO:0000256" key="7">
    <source>
        <dbReference type="ARBA" id="ARBA00033453"/>
    </source>
</evidence>
<evidence type="ECO:0000256" key="2">
    <source>
        <dbReference type="ARBA" id="ARBA00018940"/>
    </source>
</evidence>
<sequence>MARVKMHFFLLSAFFILFEFNFFELSTSYEFTAPLPGTPLNDEEYEKFFSLLMPEPIARSLCALRLGHGCEERTIRRYDAYENHGAVPTGPICTDLKTSSHFDNFCDFARFRCFHMLHYVKRIPCEEQEQQTIQTPTATPAKDPSLKSQLPQEITTETKPAGVTDKVQYKPMKIKPVTVGYKTTASIKAQSQQQTTPQKKTVGPKLGVDVSKLQTNVMASLKYKNDPVNGQDKAEMLAKPRDEASTVSHNPATSIPESTRIQGTEYPKEYQTANDEQNMTEEPEPQDSQLAKSKITVKEKQDFKAIDIDETSEESDSDDDIIGFVRPKNPPSSGHETTVTHKPTKAPSHQREMAKVENVKTQQDSYEHKKLNKLEMAWANMIENPANIKGTTRKPQDIEETPEDSDRDNDIIGFSGPQNPPKSREETIKGIHKTTKAPSHQRAMAKVENVKTQQDSNGNKKLNKLEMAWANMIENPANIKGTTRKPQDIEETSEDSDRDNDIIGFSGPQNPPKSREETVKGIHKTTKAPSHQRAMAKVENVKTQQDSNGNKKLNKLEMAWANMIENPANIKGTTRKPQDIEETSEDSDRDNDIIGFAGPQNPPE</sequence>
<feature type="compositionally biased region" description="Low complexity" evidence="9">
    <location>
        <begin position="131"/>
        <end position="141"/>
    </location>
</feature>
<keyword evidence="5" id="KW-0968">Cytoplasmic vesicle</keyword>
<feature type="signal peptide" evidence="10">
    <location>
        <begin position="1"/>
        <end position="28"/>
    </location>
</feature>
<evidence type="ECO:0000256" key="10">
    <source>
        <dbReference type="SAM" id="SignalP"/>
    </source>
</evidence>
<feature type="compositionally biased region" description="Polar residues" evidence="9">
    <location>
        <begin position="146"/>
        <end position="157"/>
    </location>
</feature>
<evidence type="ECO:0000256" key="6">
    <source>
        <dbReference type="ARBA" id="ARBA00032734"/>
    </source>
</evidence>
<feature type="compositionally biased region" description="Acidic residues" evidence="9">
    <location>
        <begin position="308"/>
        <end position="321"/>
    </location>
</feature>
<feature type="region of interest" description="Disordered" evidence="9">
    <location>
        <begin position="384"/>
        <end position="463"/>
    </location>
</feature>
<evidence type="ECO:0000313" key="12">
    <source>
        <dbReference type="RefSeq" id="XP_041426199.1"/>
    </source>
</evidence>
<dbReference type="PANTHER" id="PTHR21362">
    <property type="entry name" value="ACROSIN-BINDING PROTEIN"/>
    <property type="match status" value="1"/>
</dbReference>
<dbReference type="AlphaFoldDB" id="A0A8J1LB34"/>
<feature type="compositionally biased region" description="Acidic residues" evidence="9">
    <location>
        <begin position="489"/>
        <end position="498"/>
    </location>
</feature>
<accession>A0A8J1LB34</accession>
<dbReference type="KEGG" id="xla:121395814"/>
<feature type="compositionally biased region" description="Acidic residues" evidence="9">
    <location>
        <begin position="580"/>
        <end position="589"/>
    </location>
</feature>
<evidence type="ECO:0000256" key="5">
    <source>
        <dbReference type="ARBA" id="ARBA00023329"/>
    </source>
</evidence>
<feature type="compositionally biased region" description="Polar residues" evidence="9">
    <location>
        <begin position="245"/>
        <end position="262"/>
    </location>
</feature>
<dbReference type="OrthoDB" id="9009946at2759"/>
<comment type="function">
    <text evidence="8">Acrosomal protein that maintains proacrosin (pro-ACR) as an enzymatically inactive zymogen in the acrosome. Involved also in the acrosome formation.</text>
</comment>
<dbReference type="PANTHER" id="PTHR21362:SF1">
    <property type="entry name" value="ACROSIN-BINDING PROTEIN"/>
    <property type="match status" value="1"/>
</dbReference>
<comment type="subcellular location">
    <subcellularLocation>
        <location evidence="1">Cytoplasmic vesicle</location>
        <location evidence="1">Secretory vesicle</location>
        <location evidence="1">Acrosome</location>
    </subcellularLocation>
</comment>
<dbReference type="GeneID" id="121395814"/>
<dbReference type="RefSeq" id="XP_041426199.1">
    <property type="nucleotide sequence ID" value="XM_041570265.1"/>
</dbReference>
<evidence type="ECO:0000256" key="1">
    <source>
        <dbReference type="ARBA" id="ARBA00004218"/>
    </source>
</evidence>
<feature type="compositionally biased region" description="Polar residues" evidence="9">
    <location>
        <begin position="331"/>
        <end position="341"/>
    </location>
</feature>
<feature type="compositionally biased region" description="Basic and acidic residues" evidence="9">
    <location>
        <begin position="349"/>
        <end position="358"/>
    </location>
</feature>
<evidence type="ECO:0000313" key="11">
    <source>
        <dbReference type="Proteomes" id="UP000186698"/>
    </source>
</evidence>
<feature type="compositionally biased region" description="Polar residues" evidence="9">
    <location>
        <begin position="450"/>
        <end position="460"/>
    </location>
</feature>
<keyword evidence="3" id="KW-0597">Phosphoprotein</keyword>
<evidence type="ECO:0000256" key="8">
    <source>
        <dbReference type="ARBA" id="ARBA00045517"/>
    </source>
</evidence>
<keyword evidence="4 10" id="KW-0732">Signal</keyword>
<evidence type="ECO:0000256" key="3">
    <source>
        <dbReference type="ARBA" id="ARBA00022553"/>
    </source>
</evidence>
<feature type="region of interest" description="Disordered" evidence="9">
    <location>
        <begin position="305"/>
        <end position="368"/>
    </location>
</feature>
<feature type="chain" id="PRO_5035170567" description="Acrosin-binding protein" evidence="10">
    <location>
        <begin position="29"/>
        <end position="604"/>
    </location>
</feature>
<reference evidence="12" key="1">
    <citation type="submission" date="2025-08" db="UniProtKB">
        <authorList>
            <consortium name="RefSeq"/>
        </authorList>
    </citation>
    <scope>IDENTIFICATION</scope>
    <source>
        <strain evidence="12">J_2021</strain>
        <tissue evidence="12">Erythrocytes</tissue>
    </source>
</reference>